<name>A0A0A9YTP9_LYGHE</name>
<dbReference type="PROSITE" id="PS50082">
    <property type="entry name" value="WD_REPEATS_2"/>
    <property type="match status" value="1"/>
</dbReference>
<dbReference type="AlphaFoldDB" id="A0A0A9YTP9"/>
<feature type="repeat" description="WD" evidence="1">
    <location>
        <begin position="177"/>
        <end position="219"/>
    </location>
</feature>
<dbReference type="PROSITE" id="PS50294">
    <property type="entry name" value="WD_REPEATS_REGION"/>
    <property type="match status" value="1"/>
</dbReference>
<keyword evidence="1" id="KW-0853">WD repeat</keyword>
<organism evidence="3">
    <name type="scientific">Lygus hesperus</name>
    <name type="common">Western plant bug</name>
    <dbReference type="NCBI Taxonomy" id="30085"/>
    <lineage>
        <taxon>Eukaryota</taxon>
        <taxon>Metazoa</taxon>
        <taxon>Ecdysozoa</taxon>
        <taxon>Arthropoda</taxon>
        <taxon>Hexapoda</taxon>
        <taxon>Insecta</taxon>
        <taxon>Pterygota</taxon>
        <taxon>Neoptera</taxon>
        <taxon>Paraneoptera</taxon>
        <taxon>Hemiptera</taxon>
        <taxon>Heteroptera</taxon>
        <taxon>Panheteroptera</taxon>
        <taxon>Cimicomorpha</taxon>
        <taxon>Miridae</taxon>
        <taxon>Mirini</taxon>
        <taxon>Lygus</taxon>
    </lineage>
</organism>
<reference evidence="3" key="2">
    <citation type="submission" date="2014-07" db="EMBL/GenBank/DDBJ databases">
        <authorList>
            <person name="Hull J."/>
        </authorList>
    </citation>
    <scope>NUCLEOTIDE SEQUENCE</scope>
</reference>
<accession>A0A0A9YTP9</accession>
<evidence type="ECO:0000313" key="3">
    <source>
        <dbReference type="EMBL" id="JAG32950.1"/>
    </source>
</evidence>
<dbReference type="Gene3D" id="2.130.10.10">
    <property type="entry name" value="YVTN repeat-like/Quinoprotein amine dehydrogenase"/>
    <property type="match status" value="1"/>
</dbReference>
<dbReference type="PANTHER" id="PTHR47822:SF2">
    <property type="entry name" value="F-BOX AND WD-40 DOMAIN PROTEIN 7"/>
    <property type="match status" value="1"/>
</dbReference>
<dbReference type="PANTHER" id="PTHR47822">
    <property type="entry name" value="CARBOHYDRATE BINDING DOMAIN CONTAINING PROTEIN"/>
    <property type="match status" value="1"/>
</dbReference>
<sequence length="352" mass="38954">MATAQQRVSKPTTTGTGVSQIQTITPNKPELTVLGKIEQSGDILSAHYSADGNDIFAGSINGEVFHYESRSLKKLNQVEDEEMKNKHSPITSVVPVKINNENKLFTSHVSGWVKIWDAGGNTCLSTVKEKNQILGVIPHTRKEKFLTLGEDAKMRLYDMKTGQLAMTFENSYTKDKMTGHDSKIFAAKFHPKNINEFISGGWDDTVQFWDMRKGQSIRYFAGAHICGEGLDLDIHGELVLTCAYQPSNTCRLWNYATAQPYLVLGAETAKLYCGKYLGPKFVVTGSSDPGNVRIINLFNMATVVVHKTGAVGVYCVDAHQRGGDKKENVVNTRLLLAAGETLSEIDFKFLHQ</sequence>
<dbReference type="InterPro" id="IPR001680">
    <property type="entry name" value="WD40_rpt"/>
</dbReference>
<dbReference type="InterPro" id="IPR015943">
    <property type="entry name" value="WD40/YVTN_repeat-like_dom_sf"/>
</dbReference>
<protein>
    <submittedName>
        <fullName evidence="3">WD repeat-containing protein 38</fullName>
    </submittedName>
</protein>
<feature type="region of interest" description="Disordered" evidence="2">
    <location>
        <begin position="1"/>
        <end position="20"/>
    </location>
</feature>
<dbReference type="Pfam" id="PF00400">
    <property type="entry name" value="WD40"/>
    <property type="match status" value="1"/>
</dbReference>
<evidence type="ECO:0000256" key="1">
    <source>
        <dbReference type="PROSITE-ProRule" id="PRU00221"/>
    </source>
</evidence>
<reference evidence="3" key="1">
    <citation type="journal article" date="2014" name="PLoS ONE">
        <title>Transcriptome-Based Identification of ABC Transporters in the Western Tarnished Plant Bug Lygus hesperus.</title>
        <authorList>
            <person name="Hull J.J."/>
            <person name="Chaney K."/>
            <person name="Geib S.M."/>
            <person name="Fabrick J.A."/>
            <person name="Brent C.S."/>
            <person name="Walsh D."/>
            <person name="Lavine L.C."/>
        </authorList>
    </citation>
    <scope>NUCLEOTIDE SEQUENCE</scope>
</reference>
<gene>
    <name evidence="3" type="primary">WDR38</name>
    <name evidence="3" type="ORF">CM83_13829</name>
</gene>
<dbReference type="EMBL" id="GBHO01010654">
    <property type="protein sequence ID" value="JAG32950.1"/>
    <property type="molecule type" value="Transcribed_RNA"/>
</dbReference>
<dbReference type="SUPFAM" id="SSF50978">
    <property type="entry name" value="WD40 repeat-like"/>
    <property type="match status" value="1"/>
</dbReference>
<dbReference type="SMART" id="SM00320">
    <property type="entry name" value="WD40"/>
    <property type="match status" value="5"/>
</dbReference>
<evidence type="ECO:0000256" key="2">
    <source>
        <dbReference type="SAM" id="MobiDB-lite"/>
    </source>
</evidence>
<proteinExistence type="predicted"/>
<dbReference type="InterPro" id="IPR036322">
    <property type="entry name" value="WD40_repeat_dom_sf"/>
</dbReference>